<name>A0A437PS37_9BACT</name>
<keyword evidence="4" id="KW-0812">Transmembrane</keyword>
<dbReference type="GO" id="GO:0010291">
    <property type="term" value="F:beta-carotene 3-hydroxylase activity"/>
    <property type="evidence" value="ECO:0007669"/>
    <property type="project" value="TreeGrafter"/>
</dbReference>
<gene>
    <name evidence="6" type="ORF">EOJ36_08695</name>
</gene>
<keyword evidence="4" id="KW-0472">Membrane</keyword>
<keyword evidence="3" id="KW-0560">Oxidoreductase</keyword>
<dbReference type="OrthoDB" id="5243888at2"/>
<dbReference type="Proteomes" id="UP000282832">
    <property type="component" value="Unassembled WGS sequence"/>
</dbReference>
<dbReference type="PANTHER" id="PTHR31899:SF9">
    <property type="entry name" value="BETA-CAROTENE 3-HYDROXYLASE 1, CHLOROPLASTIC"/>
    <property type="match status" value="1"/>
</dbReference>
<dbReference type="AlphaFoldDB" id="A0A437PS37"/>
<feature type="transmembrane region" description="Helical" evidence="4">
    <location>
        <begin position="6"/>
        <end position="26"/>
    </location>
</feature>
<dbReference type="InterPro" id="IPR045019">
    <property type="entry name" value="BETA-OHASE-like"/>
</dbReference>
<feature type="domain" description="Fatty acid hydroxylase" evidence="5">
    <location>
        <begin position="9"/>
        <end position="137"/>
    </location>
</feature>
<sequence length="141" mass="16671">MFFPVLITLLTFISMEGAAWVIHKYIMHGFMWRWHESHHVHHKNVFEKNDLFSVGFGLFATILIVVGDLNPNLSFLFWMGIGVTLYGICYFLFHDVIVHRRIKIKFKSKNAYLNKITKAHYVHHEVHTKKGARYFGFLFAK</sequence>
<organism evidence="6 7">
    <name type="scientific">Sandaracinomonas limnophila</name>
    <dbReference type="NCBI Taxonomy" id="1862386"/>
    <lineage>
        <taxon>Bacteria</taxon>
        <taxon>Pseudomonadati</taxon>
        <taxon>Bacteroidota</taxon>
        <taxon>Cytophagia</taxon>
        <taxon>Cytophagales</taxon>
        <taxon>Flectobacillaceae</taxon>
        <taxon>Sandaracinomonas</taxon>
    </lineage>
</organism>
<dbReference type="GO" id="GO:0016123">
    <property type="term" value="P:xanthophyll biosynthetic process"/>
    <property type="evidence" value="ECO:0007669"/>
    <property type="project" value="TreeGrafter"/>
</dbReference>
<feature type="transmembrane region" description="Helical" evidence="4">
    <location>
        <begin position="51"/>
        <end position="69"/>
    </location>
</feature>
<feature type="transmembrane region" description="Helical" evidence="4">
    <location>
        <begin position="75"/>
        <end position="93"/>
    </location>
</feature>
<evidence type="ECO:0000256" key="3">
    <source>
        <dbReference type="ARBA" id="ARBA00023002"/>
    </source>
</evidence>
<dbReference type="InterPro" id="IPR006694">
    <property type="entry name" value="Fatty_acid_hydroxylase"/>
</dbReference>
<dbReference type="PANTHER" id="PTHR31899">
    <property type="entry name" value="BETA-CAROTENE 3-HYDROXYLASE 1, CHLOROPLASTIC"/>
    <property type="match status" value="1"/>
</dbReference>
<protein>
    <submittedName>
        <fullName evidence="6">Beta-carotene hydroxylase</fullName>
    </submittedName>
</protein>
<accession>A0A437PS37</accession>
<keyword evidence="2" id="KW-0125">Carotenoid biosynthesis</keyword>
<evidence type="ECO:0000259" key="5">
    <source>
        <dbReference type="Pfam" id="PF04116"/>
    </source>
</evidence>
<dbReference type="GO" id="GO:0005506">
    <property type="term" value="F:iron ion binding"/>
    <property type="evidence" value="ECO:0007669"/>
    <property type="project" value="InterPro"/>
</dbReference>
<dbReference type="Pfam" id="PF04116">
    <property type="entry name" value="FA_hydroxylase"/>
    <property type="match status" value="1"/>
</dbReference>
<evidence type="ECO:0000256" key="1">
    <source>
        <dbReference type="ARBA" id="ARBA00009324"/>
    </source>
</evidence>
<evidence type="ECO:0000313" key="7">
    <source>
        <dbReference type="Proteomes" id="UP000282832"/>
    </source>
</evidence>
<evidence type="ECO:0000256" key="2">
    <source>
        <dbReference type="ARBA" id="ARBA00022746"/>
    </source>
</evidence>
<proteinExistence type="inferred from homology"/>
<evidence type="ECO:0000256" key="4">
    <source>
        <dbReference type="SAM" id="Phobius"/>
    </source>
</evidence>
<dbReference type="EMBL" id="SACY01000003">
    <property type="protein sequence ID" value="RVU25073.1"/>
    <property type="molecule type" value="Genomic_DNA"/>
</dbReference>
<reference evidence="6 7" key="1">
    <citation type="submission" date="2019-01" db="EMBL/GenBank/DDBJ databases">
        <authorList>
            <person name="Chen W.-M."/>
        </authorList>
    </citation>
    <scope>NUCLEOTIDE SEQUENCE [LARGE SCALE GENOMIC DNA]</scope>
    <source>
        <strain evidence="6 7">FSY-15</strain>
    </source>
</reference>
<comment type="similarity">
    <text evidence="1">Belongs to the sterol desaturase family.</text>
</comment>
<dbReference type="GO" id="GO:0016119">
    <property type="term" value="P:carotene metabolic process"/>
    <property type="evidence" value="ECO:0007669"/>
    <property type="project" value="TreeGrafter"/>
</dbReference>
<evidence type="ECO:0000313" key="6">
    <source>
        <dbReference type="EMBL" id="RVU25073.1"/>
    </source>
</evidence>
<keyword evidence="4" id="KW-1133">Transmembrane helix</keyword>
<comment type="caution">
    <text evidence="6">The sequence shown here is derived from an EMBL/GenBank/DDBJ whole genome shotgun (WGS) entry which is preliminary data.</text>
</comment>
<keyword evidence="7" id="KW-1185">Reference proteome</keyword>